<dbReference type="eggNOG" id="arCOG01510">
    <property type="taxonomic scope" value="Archaea"/>
</dbReference>
<comment type="caution">
    <text evidence="2">The sequence shown here is derived from an EMBL/GenBank/DDBJ whole genome shotgun (WGS) entry which is preliminary data.</text>
</comment>
<reference evidence="2 3" key="1">
    <citation type="journal article" date="2014" name="PLoS Genet.">
        <title>Phylogenetically driven sequencing of extremely halophilic archaea reveals strategies for static and dynamic osmo-response.</title>
        <authorList>
            <person name="Becker E.A."/>
            <person name="Seitzer P.M."/>
            <person name="Tritt A."/>
            <person name="Larsen D."/>
            <person name="Krusor M."/>
            <person name="Yao A.I."/>
            <person name="Wu D."/>
            <person name="Madern D."/>
            <person name="Eisen J.A."/>
            <person name="Darling A.E."/>
            <person name="Facciotti M.T."/>
        </authorList>
    </citation>
    <scope>NUCLEOTIDE SEQUENCE [LARGE SCALE GENOMIC DNA]</scope>
    <source>
        <strain evidence="2 3">JCM 14848</strain>
    </source>
</reference>
<proteinExistence type="predicted"/>
<dbReference type="AlphaFoldDB" id="M0CV10"/>
<dbReference type="InParanoid" id="M0CV10"/>
<dbReference type="Gene3D" id="2.40.50.140">
    <property type="entry name" value="Nucleic acid-binding proteins"/>
    <property type="match status" value="1"/>
</dbReference>
<protein>
    <submittedName>
        <fullName evidence="2">OB-fold nucleic acid binding domain protein</fullName>
    </submittedName>
</protein>
<dbReference type="EMBL" id="AOIV01000041">
    <property type="protein sequence ID" value="ELZ27045.1"/>
    <property type="molecule type" value="Genomic_DNA"/>
</dbReference>
<dbReference type="InterPro" id="IPR012340">
    <property type="entry name" value="NA-bd_OB-fold"/>
</dbReference>
<name>M0CV10_HALPD</name>
<sequence length="281" mass="31782">MSTTRQIGYEGLDEQVDEQTNTEAEQVELRPSVELERQGLIDSSVAERGRGLTLAAEERLAAREFEIERTRMRMDAHQMGDREERTRAVVEKTNEERRRDFQIRAGCVDRWTDPKEADPREELSKEQLAAVNRQAMRIHESVPNSGSTAAIARQLAERVADGDQLMSTVIAVAEAEERRPESVVPIRVVGDVNSGEVTVEGEVEMLWEPSNSAIQDAGLLKDETGTIKFVSWKKSGQPAVREGERVRFRCARKKWYDGTCSLALTSWSDVEVVEYAGWWTE</sequence>
<keyword evidence="3" id="KW-1185">Reference proteome</keyword>
<evidence type="ECO:0000313" key="2">
    <source>
        <dbReference type="EMBL" id="ELZ27045.1"/>
    </source>
</evidence>
<feature type="region of interest" description="Disordered" evidence="1">
    <location>
        <begin position="1"/>
        <end position="27"/>
    </location>
</feature>
<evidence type="ECO:0000256" key="1">
    <source>
        <dbReference type="SAM" id="MobiDB-lite"/>
    </source>
</evidence>
<organism evidence="2 3">
    <name type="scientific">Halogeometricum pallidum JCM 14848</name>
    <dbReference type="NCBI Taxonomy" id="1227487"/>
    <lineage>
        <taxon>Archaea</taxon>
        <taxon>Methanobacteriati</taxon>
        <taxon>Methanobacteriota</taxon>
        <taxon>Stenosarchaea group</taxon>
        <taxon>Halobacteria</taxon>
        <taxon>Halobacteriales</taxon>
        <taxon>Haloferacaceae</taxon>
        <taxon>Halogeometricum</taxon>
    </lineage>
</organism>
<evidence type="ECO:0000313" key="3">
    <source>
        <dbReference type="Proteomes" id="UP000011513"/>
    </source>
</evidence>
<dbReference type="Proteomes" id="UP000011513">
    <property type="component" value="Unassembled WGS sequence"/>
</dbReference>
<dbReference type="CDD" id="cd04491">
    <property type="entry name" value="SoSSB_OBF"/>
    <property type="match status" value="1"/>
</dbReference>
<dbReference type="SUPFAM" id="SSF50249">
    <property type="entry name" value="Nucleic acid-binding proteins"/>
    <property type="match status" value="1"/>
</dbReference>
<accession>M0CV10</accession>
<gene>
    <name evidence="2" type="ORF">C474_16884</name>
</gene>